<dbReference type="AlphaFoldDB" id="A0AAV9ZG54"/>
<sequence>MSSRVPLALSEIENPKTLFSQLLETGSQSAPALTPSEAKDIRQSLEKPDSQDLAQSGYEASDLTADPELAQQYDDLDRERHYHHRAPFRVK</sequence>
<comment type="caution">
    <text evidence="2">The sequence shown here is derived from an EMBL/GenBank/DDBJ whole genome shotgun (WGS) entry which is preliminary data.</text>
</comment>
<reference evidence="2 3" key="1">
    <citation type="journal article" date="2024" name="J Genomics">
        <title>Draft genome sequencing and assembly of Favolaschia claudopus CIRM-BRFM 2984 isolated from oak limbs.</title>
        <authorList>
            <person name="Navarro D."/>
            <person name="Drula E."/>
            <person name="Chaduli D."/>
            <person name="Cazenave R."/>
            <person name="Ahrendt S."/>
            <person name="Wang J."/>
            <person name="Lipzen A."/>
            <person name="Daum C."/>
            <person name="Barry K."/>
            <person name="Grigoriev I.V."/>
            <person name="Favel A."/>
            <person name="Rosso M.N."/>
            <person name="Martin F."/>
        </authorList>
    </citation>
    <scope>NUCLEOTIDE SEQUENCE [LARGE SCALE GENOMIC DNA]</scope>
    <source>
        <strain evidence="2 3">CIRM-BRFM 2984</strain>
    </source>
</reference>
<gene>
    <name evidence="2" type="ORF">R3P38DRAFT_3293790</name>
</gene>
<protein>
    <submittedName>
        <fullName evidence="2">Uncharacterized protein</fullName>
    </submittedName>
</protein>
<keyword evidence="3" id="KW-1185">Reference proteome</keyword>
<feature type="compositionally biased region" description="Basic residues" evidence="1">
    <location>
        <begin position="81"/>
        <end position="91"/>
    </location>
</feature>
<dbReference type="Proteomes" id="UP001362999">
    <property type="component" value="Unassembled WGS sequence"/>
</dbReference>
<dbReference type="EMBL" id="JAWWNJ010000151">
    <property type="protein sequence ID" value="KAK6981318.1"/>
    <property type="molecule type" value="Genomic_DNA"/>
</dbReference>
<evidence type="ECO:0000313" key="3">
    <source>
        <dbReference type="Proteomes" id="UP001362999"/>
    </source>
</evidence>
<feature type="compositionally biased region" description="Basic and acidic residues" evidence="1">
    <location>
        <begin position="37"/>
        <end position="50"/>
    </location>
</feature>
<proteinExistence type="predicted"/>
<organism evidence="2 3">
    <name type="scientific">Favolaschia claudopus</name>
    <dbReference type="NCBI Taxonomy" id="2862362"/>
    <lineage>
        <taxon>Eukaryota</taxon>
        <taxon>Fungi</taxon>
        <taxon>Dikarya</taxon>
        <taxon>Basidiomycota</taxon>
        <taxon>Agaricomycotina</taxon>
        <taxon>Agaricomycetes</taxon>
        <taxon>Agaricomycetidae</taxon>
        <taxon>Agaricales</taxon>
        <taxon>Marasmiineae</taxon>
        <taxon>Mycenaceae</taxon>
        <taxon>Favolaschia</taxon>
    </lineage>
</organism>
<feature type="region of interest" description="Disordered" evidence="1">
    <location>
        <begin position="26"/>
        <end position="91"/>
    </location>
</feature>
<evidence type="ECO:0000313" key="2">
    <source>
        <dbReference type="EMBL" id="KAK6981318.1"/>
    </source>
</evidence>
<accession>A0AAV9ZG54</accession>
<evidence type="ECO:0000256" key="1">
    <source>
        <dbReference type="SAM" id="MobiDB-lite"/>
    </source>
</evidence>
<name>A0AAV9ZG54_9AGAR</name>